<dbReference type="OrthoDB" id="9806974at2"/>
<keyword evidence="2" id="KW-0560">Oxidoreductase</keyword>
<dbReference type="Proteomes" id="UP000284395">
    <property type="component" value="Unassembled WGS sequence"/>
</dbReference>
<dbReference type="AlphaFoldDB" id="A0A420EM59"/>
<sequence length="237" mass="24645">MTLSGKRIVIIGGSSGIGRAVASAALEEGAELFIGSSQADKVQQACQALGESASGAAIDVKQESSIANFFAQTGPFDHLVYTAGDWGSRDPKKITEVDITDFDNLLSVRFTGALLAVKHGFPQIREGGSITLTGGMVAHRPRKGAPLTTAMAGAIEHLVRGLAVDLGPVRVNAVCPGAIATDVWGENAAEQFRAFTDPLPISRLGTPEEAAEAFLYCMKGGYTTGHILFADGGKSLV</sequence>
<dbReference type="EMBL" id="RAPF01000003">
    <property type="protein sequence ID" value="RKF21763.1"/>
    <property type="molecule type" value="Genomic_DNA"/>
</dbReference>
<dbReference type="GO" id="GO:0016491">
    <property type="term" value="F:oxidoreductase activity"/>
    <property type="evidence" value="ECO:0007669"/>
    <property type="project" value="UniProtKB-KW"/>
</dbReference>
<name>A0A420EM59_9SPHN</name>
<dbReference type="RefSeq" id="WP_120324172.1">
    <property type="nucleotide sequence ID" value="NZ_RAPF01000003.1"/>
</dbReference>
<dbReference type="SUPFAM" id="SSF51735">
    <property type="entry name" value="NAD(P)-binding Rossmann-fold domains"/>
    <property type="match status" value="1"/>
</dbReference>
<dbReference type="InterPro" id="IPR002347">
    <property type="entry name" value="SDR_fam"/>
</dbReference>
<dbReference type="PANTHER" id="PTHR43477:SF1">
    <property type="entry name" value="DIHYDROANTICAPSIN 7-DEHYDROGENASE"/>
    <property type="match status" value="1"/>
</dbReference>
<comment type="similarity">
    <text evidence="1">Belongs to the short-chain dehydrogenases/reductases (SDR) family.</text>
</comment>
<proteinExistence type="inferred from homology"/>
<dbReference type="PANTHER" id="PTHR43477">
    <property type="entry name" value="DIHYDROANTICAPSIN 7-DEHYDROGENASE"/>
    <property type="match status" value="1"/>
</dbReference>
<gene>
    <name evidence="3" type="ORF">D6851_06980</name>
</gene>
<dbReference type="Gene3D" id="3.40.50.720">
    <property type="entry name" value="NAD(P)-binding Rossmann-like Domain"/>
    <property type="match status" value="1"/>
</dbReference>
<evidence type="ECO:0000256" key="2">
    <source>
        <dbReference type="ARBA" id="ARBA00023002"/>
    </source>
</evidence>
<organism evidence="3 4">
    <name type="scientific">Altericroceibacterium spongiae</name>
    <dbReference type="NCBI Taxonomy" id="2320269"/>
    <lineage>
        <taxon>Bacteria</taxon>
        <taxon>Pseudomonadati</taxon>
        <taxon>Pseudomonadota</taxon>
        <taxon>Alphaproteobacteria</taxon>
        <taxon>Sphingomonadales</taxon>
        <taxon>Erythrobacteraceae</taxon>
        <taxon>Altericroceibacterium</taxon>
    </lineage>
</organism>
<dbReference type="Pfam" id="PF13561">
    <property type="entry name" value="adh_short_C2"/>
    <property type="match status" value="1"/>
</dbReference>
<protein>
    <submittedName>
        <fullName evidence="3">SDR family oxidoreductase</fullName>
    </submittedName>
</protein>
<dbReference type="InterPro" id="IPR036291">
    <property type="entry name" value="NAD(P)-bd_dom_sf"/>
</dbReference>
<dbReference type="PRINTS" id="PR00081">
    <property type="entry name" value="GDHRDH"/>
</dbReference>
<accession>A0A420EM59</accession>
<keyword evidence="4" id="KW-1185">Reference proteome</keyword>
<evidence type="ECO:0000313" key="3">
    <source>
        <dbReference type="EMBL" id="RKF21763.1"/>
    </source>
</evidence>
<evidence type="ECO:0000256" key="1">
    <source>
        <dbReference type="ARBA" id="ARBA00006484"/>
    </source>
</evidence>
<evidence type="ECO:0000313" key="4">
    <source>
        <dbReference type="Proteomes" id="UP000284395"/>
    </source>
</evidence>
<comment type="caution">
    <text evidence="3">The sequence shown here is derived from an EMBL/GenBank/DDBJ whole genome shotgun (WGS) entry which is preliminary data.</text>
</comment>
<reference evidence="3 4" key="1">
    <citation type="submission" date="2018-09" db="EMBL/GenBank/DDBJ databases">
        <title>Altererythrobacter spongiae sp. nov., isolated from a marine sponge.</title>
        <authorList>
            <person name="Zhuang L."/>
            <person name="Luo L."/>
        </authorList>
    </citation>
    <scope>NUCLEOTIDE SEQUENCE [LARGE SCALE GENOMIC DNA]</scope>
    <source>
        <strain evidence="3 4">HN-Y73</strain>
    </source>
</reference>
<dbReference type="InterPro" id="IPR051122">
    <property type="entry name" value="SDR_DHRS6-like"/>
</dbReference>